<sequence length="278" mass="29380">MQAVDVTPRVWDRILAVRSGQACACCGRFSAGERAALDLYGPVARRDLGPVTVAQIGQSLDGRIATMSGDARDVSGPDGLAHLHRLRALVDGVVIGVGTALHDHPRLTVRLCSGHDPARIVIDPRGRLPDDAPMLAATGARRIVVQGVDRPRPRGVEILRLPLHDRQLDPSQILDGLRTVGLGSLLIEGGGTTITGFLEAGLLDRLQVSIAPLIIGAGPQGLTSRTPVDRLKDALRPDTRVFGLGSDIVFDCGLGDLAARCMLPVHSKHPLRQVPAAG</sequence>
<reference evidence="5 6" key="1">
    <citation type="submission" date="2024-09" db="EMBL/GenBank/DDBJ databases">
        <authorList>
            <person name="Sun Q."/>
            <person name="Mori K."/>
        </authorList>
    </citation>
    <scope>NUCLEOTIDE SEQUENCE [LARGE SCALE GENOMIC DNA]</scope>
    <source>
        <strain evidence="5 6">CCM 7904</strain>
    </source>
</reference>
<dbReference type="InterPro" id="IPR024072">
    <property type="entry name" value="DHFR-like_dom_sf"/>
</dbReference>
<evidence type="ECO:0000313" key="5">
    <source>
        <dbReference type="EMBL" id="MFC0199168.1"/>
    </source>
</evidence>
<dbReference type="InterPro" id="IPR002734">
    <property type="entry name" value="RibDG_C"/>
</dbReference>
<dbReference type="RefSeq" id="WP_265505839.1">
    <property type="nucleotide sequence ID" value="NZ_JAOTBE010000005.1"/>
</dbReference>
<keyword evidence="3" id="KW-0560">Oxidoreductase</keyword>
<dbReference type="PANTHER" id="PTHR38011">
    <property type="entry name" value="DIHYDROFOLATE REDUCTASE FAMILY PROTEIN (AFU_ORTHOLOGUE AFUA_8G06820)"/>
    <property type="match status" value="1"/>
</dbReference>
<dbReference type="Pfam" id="PF01872">
    <property type="entry name" value="RibD_C"/>
    <property type="match status" value="1"/>
</dbReference>
<dbReference type="PANTHER" id="PTHR38011:SF7">
    <property type="entry name" value="2,5-DIAMINO-6-RIBOSYLAMINO-4(3H)-PYRIMIDINONE 5'-PHOSPHATE REDUCTASE"/>
    <property type="match status" value="1"/>
</dbReference>
<evidence type="ECO:0000256" key="3">
    <source>
        <dbReference type="ARBA" id="ARBA00023002"/>
    </source>
</evidence>
<dbReference type="SUPFAM" id="SSF53597">
    <property type="entry name" value="Dihydrofolate reductase-like"/>
    <property type="match status" value="1"/>
</dbReference>
<comment type="caution">
    <text evidence="5">The sequence shown here is derived from an EMBL/GenBank/DDBJ whole genome shotgun (WGS) entry which is preliminary data.</text>
</comment>
<keyword evidence="2" id="KW-0521">NADP</keyword>
<accession>A0ABV6CEK2</accession>
<feature type="domain" description="Bacterial bifunctional deaminase-reductase C-terminal" evidence="4">
    <location>
        <begin position="53"/>
        <end position="230"/>
    </location>
</feature>
<evidence type="ECO:0000313" key="6">
    <source>
        <dbReference type="Proteomes" id="UP001589795"/>
    </source>
</evidence>
<gene>
    <name evidence="5" type="ORF">ACFFIZ_02170</name>
</gene>
<organism evidence="5 6">
    <name type="scientific">Paracoccus rhizosphaerae</name>
    <dbReference type="NCBI Taxonomy" id="1133347"/>
    <lineage>
        <taxon>Bacteria</taxon>
        <taxon>Pseudomonadati</taxon>
        <taxon>Pseudomonadota</taxon>
        <taxon>Alphaproteobacteria</taxon>
        <taxon>Rhodobacterales</taxon>
        <taxon>Paracoccaceae</taxon>
        <taxon>Paracoccus</taxon>
    </lineage>
</organism>
<dbReference type="InterPro" id="IPR050765">
    <property type="entry name" value="Riboflavin_Biosynth_HTPR"/>
</dbReference>
<evidence type="ECO:0000259" key="4">
    <source>
        <dbReference type="Pfam" id="PF01872"/>
    </source>
</evidence>
<protein>
    <submittedName>
        <fullName evidence="5">RibD family protein</fullName>
    </submittedName>
</protein>
<comment type="pathway">
    <text evidence="1">Cofactor biosynthesis; riboflavin biosynthesis.</text>
</comment>
<evidence type="ECO:0000256" key="2">
    <source>
        <dbReference type="ARBA" id="ARBA00022857"/>
    </source>
</evidence>
<evidence type="ECO:0000256" key="1">
    <source>
        <dbReference type="ARBA" id="ARBA00005104"/>
    </source>
</evidence>
<name>A0ABV6CEK2_9RHOB</name>
<dbReference type="Gene3D" id="3.40.430.10">
    <property type="entry name" value="Dihydrofolate Reductase, subunit A"/>
    <property type="match status" value="1"/>
</dbReference>
<keyword evidence="6" id="KW-1185">Reference proteome</keyword>
<dbReference type="EMBL" id="JBHLWQ010000020">
    <property type="protein sequence ID" value="MFC0199168.1"/>
    <property type="molecule type" value="Genomic_DNA"/>
</dbReference>
<proteinExistence type="predicted"/>
<dbReference type="Proteomes" id="UP001589795">
    <property type="component" value="Unassembled WGS sequence"/>
</dbReference>